<keyword evidence="3" id="KW-1185">Reference proteome</keyword>
<reference evidence="2 3" key="1">
    <citation type="submission" date="2024-05" db="EMBL/GenBank/DDBJ databases">
        <authorList>
            <person name="Busch G.E."/>
            <person name="Sharma I."/>
        </authorList>
    </citation>
    <scope>NUCLEOTIDE SEQUENCE [LARGE SCALE GENOMIC DNA]</scope>
    <source>
        <strain evidence="2 3">23GB23</strain>
    </source>
</reference>
<dbReference type="InterPro" id="IPR035901">
    <property type="entry name" value="GIY-YIG_endonuc_sf"/>
</dbReference>
<sequence>MLLKRYYAEATILVVFKITNNISGKHYIGTSFNSGFQRFEQYIEATNEGLDFPLYNDIRESGVEAFTVEELFETSDKQELYELETDYISIYNGESLRGYKIAQTAEKAANLNTGKKALFDANGVSTAEQPKKTRKAAVKKTVALPKKTLEPTPTAHAFFGELIGEERLDVPVTTVTEKKKAPPRTKSKASTQKMLNEAEKTSKKEREDKLKAQQQAEAEEMALIMAKIDVTSKSATSAFRKRKS</sequence>
<protein>
    <submittedName>
        <fullName evidence="2">GIY-YIG nuclease family protein</fullName>
    </submittedName>
</protein>
<evidence type="ECO:0000256" key="1">
    <source>
        <dbReference type="SAM" id="MobiDB-lite"/>
    </source>
</evidence>
<evidence type="ECO:0000313" key="3">
    <source>
        <dbReference type="Proteomes" id="UP001471651"/>
    </source>
</evidence>
<feature type="region of interest" description="Disordered" evidence="1">
    <location>
        <begin position="175"/>
        <end position="216"/>
    </location>
</feature>
<dbReference type="SUPFAM" id="SSF82771">
    <property type="entry name" value="GIY-YIG endonuclease"/>
    <property type="match status" value="1"/>
</dbReference>
<accession>A0ABV0KXD6</accession>
<dbReference type="CDD" id="cd10443">
    <property type="entry name" value="GIY-YIG_HE_Tlr8p_PBC-V_like"/>
    <property type="match status" value="1"/>
</dbReference>
<dbReference type="Gene3D" id="3.40.1440.10">
    <property type="entry name" value="GIY-YIG endonuclease"/>
    <property type="match status" value="1"/>
</dbReference>
<dbReference type="Proteomes" id="UP001471651">
    <property type="component" value="Unassembled WGS sequence"/>
</dbReference>
<comment type="caution">
    <text evidence="2">The sequence shown here is derived from an EMBL/GenBank/DDBJ whole genome shotgun (WGS) entry which is preliminary data.</text>
</comment>
<evidence type="ECO:0000313" key="2">
    <source>
        <dbReference type="EMBL" id="MEP7728691.1"/>
    </source>
</evidence>
<feature type="compositionally biased region" description="Basic and acidic residues" evidence="1">
    <location>
        <begin position="196"/>
        <end position="211"/>
    </location>
</feature>
<gene>
    <name evidence="2" type="ORF">ABKW32_04465</name>
</gene>
<name>A0ABV0KXD6_9GAMM</name>
<dbReference type="RefSeq" id="WP_239495513.1">
    <property type="nucleotide sequence ID" value="NZ_BAAAEF010000027.1"/>
</dbReference>
<organism evidence="2 3">
    <name type="scientific">Marinomonas primoryensis</name>
    <dbReference type="NCBI Taxonomy" id="178399"/>
    <lineage>
        <taxon>Bacteria</taxon>
        <taxon>Pseudomonadati</taxon>
        <taxon>Pseudomonadota</taxon>
        <taxon>Gammaproteobacteria</taxon>
        <taxon>Oceanospirillales</taxon>
        <taxon>Oceanospirillaceae</taxon>
        <taxon>Marinomonas</taxon>
    </lineage>
</organism>
<proteinExistence type="predicted"/>
<dbReference type="EMBL" id="JBDYKN010000002">
    <property type="protein sequence ID" value="MEP7728691.1"/>
    <property type="molecule type" value="Genomic_DNA"/>
</dbReference>